<evidence type="ECO:0000256" key="2">
    <source>
        <dbReference type="ARBA" id="ARBA00022516"/>
    </source>
</evidence>
<keyword evidence="10" id="KW-0963">Cytoplasm</keyword>
<evidence type="ECO:0000256" key="1">
    <source>
        <dbReference type="ARBA" id="ARBA00004956"/>
    </source>
</evidence>
<protein>
    <recommendedName>
        <fullName evidence="10">Acetyl-coenzyme A carboxylase carboxyl transferase subunit alpha</fullName>
        <shortName evidence="10">ACCase subunit alpha</shortName>
        <shortName evidence="10">Acetyl-CoA carboxylase carboxyltransferase subunit alpha</shortName>
        <ecNumber evidence="10">2.1.3.15</ecNumber>
    </recommendedName>
</protein>
<dbReference type="eggNOG" id="COG0825">
    <property type="taxonomic scope" value="Bacteria"/>
</dbReference>
<proteinExistence type="inferred from homology"/>
<keyword evidence="3 10" id="KW-0808">Transferase</keyword>
<dbReference type="SUPFAM" id="SSF52096">
    <property type="entry name" value="ClpP/crotonase"/>
    <property type="match status" value="1"/>
</dbReference>
<sequence length="323" mass="36048">MRDRELQKRIRELKNLAHVKQIDINDDLNRISAKLTGDGPGSMDAWQRVTLARNQDRPNVLEYIGKISDSYVELHGDRLFGDDLAMVGGIAKIGGVPFTFMGHQKGRTMKENLKRNYGWAHPEGYRKALRLARQAEKFRRPILTLIDTAGAYPGIGSEERGISEAIATNLKMFSVLKTPIIAIVIGEGGSGGALGIGVGDRVFMLENSTYSVISPEGFASILLRDAKKNQLAADLMKMTAPDLLKFGIINGIIPEPPSGAHNDPDFVASRLKETIITSYQELKDKKMEQLLKERSQKLLSLGEFHDPHNGQEDSFFRKLFRFR</sequence>
<comment type="similarity">
    <text evidence="10">Belongs to the AccA family.</text>
</comment>
<comment type="function">
    <text evidence="10">Component of the acetyl coenzyme A carboxylase (ACC) complex. First, biotin carboxylase catalyzes the carboxylation of biotin on its carrier protein (BCCP) and then the CO(2) group is transferred by the carboxyltransferase to acetyl-CoA to form malonyl-CoA.</text>
</comment>
<keyword evidence="4 10" id="KW-0547">Nucleotide-binding</keyword>
<accession>V5WG53</accession>
<evidence type="ECO:0000259" key="11">
    <source>
        <dbReference type="PROSITE" id="PS50989"/>
    </source>
</evidence>
<dbReference type="PANTHER" id="PTHR42853:SF3">
    <property type="entry name" value="ACETYL-COENZYME A CARBOXYLASE CARBOXYL TRANSFERASE SUBUNIT ALPHA, CHLOROPLASTIC"/>
    <property type="match status" value="1"/>
</dbReference>
<dbReference type="GO" id="GO:0009317">
    <property type="term" value="C:acetyl-CoA carboxylase complex"/>
    <property type="evidence" value="ECO:0007669"/>
    <property type="project" value="InterPro"/>
</dbReference>
<evidence type="ECO:0000256" key="10">
    <source>
        <dbReference type="HAMAP-Rule" id="MF_00823"/>
    </source>
</evidence>
<dbReference type="RefSeq" id="WP_024267444.1">
    <property type="nucleotide sequence ID" value="NC_023035.1"/>
</dbReference>
<keyword evidence="6 10" id="KW-0067">ATP-binding</keyword>
<keyword evidence="12" id="KW-0436">Ligase</keyword>
<dbReference type="InterPro" id="IPR001095">
    <property type="entry name" value="Acetyl_CoA_COase_a_su"/>
</dbReference>
<dbReference type="NCBIfam" id="NF004344">
    <property type="entry name" value="PRK05724.1"/>
    <property type="match status" value="1"/>
</dbReference>
<evidence type="ECO:0000256" key="6">
    <source>
        <dbReference type="ARBA" id="ARBA00022840"/>
    </source>
</evidence>
<dbReference type="InterPro" id="IPR029045">
    <property type="entry name" value="ClpP/crotonase-like_dom_sf"/>
</dbReference>
<dbReference type="GO" id="GO:0006633">
    <property type="term" value="P:fatty acid biosynthetic process"/>
    <property type="evidence" value="ECO:0007669"/>
    <property type="project" value="UniProtKB-KW"/>
</dbReference>
<evidence type="ECO:0000256" key="8">
    <source>
        <dbReference type="ARBA" id="ARBA00023160"/>
    </source>
</evidence>
<evidence type="ECO:0000313" key="13">
    <source>
        <dbReference type="Proteomes" id="UP000018680"/>
    </source>
</evidence>
<gene>
    <name evidence="10" type="primary">accA</name>
    <name evidence="12" type="ORF">L21SP2_1114</name>
</gene>
<keyword evidence="2 10" id="KW-0444">Lipid biosynthesis</keyword>
<dbReference type="PRINTS" id="PR01069">
    <property type="entry name" value="ACCCTRFRASEA"/>
</dbReference>
<comment type="pathway">
    <text evidence="1 10">Lipid metabolism; malonyl-CoA biosynthesis; malonyl-CoA from acetyl-CoA: step 1/1.</text>
</comment>
<comment type="subunit">
    <text evidence="10">Acetyl-CoA carboxylase is a heterohexamer composed of biotin carboxyl carrier protein (AccB), biotin carboxylase (AccC) and two subunits each of ACCase subunit alpha (AccA) and ACCase subunit beta (AccD).</text>
</comment>
<dbReference type="NCBIfam" id="NF041504">
    <property type="entry name" value="AccA_sub"/>
    <property type="match status" value="1"/>
</dbReference>
<dbReference type="PROSITE" id="PS50989">
    <property type="entry name" value="COA_CT_CTER"/>
    <property type="match status" value="1"/>
</dbReference>
<evidence type="ECO:0000256" key="9">
    <source>
        <dbReference type="ARBA" id="ARBA00049152"/>
    </source>
</evidence>
<dbReference type="OrthoDB" id="9803706at2"/>
<evidence type="ECO:0000256" key="3">
    <source>
        <dbReference type="ARBA" id="ARBA00022679"/>
    </source>
</evidence>
<evidence type="ECO:0000313" key="12">
    <source>
        <dbReference type="EMBL" id="AHC14519.1"/>
    </source>
</evidence>
<dbReference type="AlphaFoldDB" id="V5WG53"/>
<dbReference type="EMBL" id="CP006939">
    <property type="protein sequence ID" value="AHC14519.1"/>
    <property type="molecule type" value="Genomic_DNA"/>
</dbReference>
<reference evidence="12 13" key="1">
    <citation type="journal article" date="2015" name="Stand. Genomic Sci.">
        <title>Complete genome sequence and description of Salinispira pacifica gen. nov., sp. nov., a novel spirochaete isolated form a hypersaline microbial mat.</title>
        <authorList>
            <person name="Ben Hania W."/>
            <person name="Joseph M."/>
            <person name="Schumann P."/>
            <person name="Bunk B."/>
            <person name="Fiebig A."/>
            <person name="Sproer C."/>
            <person name="Klenk H.P."/>
            <person name="Fardeau M.L."/>
            <person name="Spring S."/>
        </authorList>
    </citation>
    <scope>NUCLEOTIDE SEQUENCE [LARGE SCALE GENOMIC DNA]</scope>
    <source>
        <strain evidence="12 13">L21-RPul-D2</strain>
    </source>
</reference>
<evidence type="ECO:0000256" key="4">
    <source>
        <dbReference type="ARBA" id="ARBA00022741"/>
    </source>
</evidence>
<comment type="catalytic activity">
    <reaction evidence="9 10">
        <text>N(6)-carboxybiotinyl-L-lysyl-[protein] + acetyl-CoA = N(6)-biotinyl-L-lysyl-[protein] + malonyl-CoA</text>
        <dbReference type="Rhea" id="RHEA:54728"/>
        <dbReference type="Rhea" id="RHEA-COMP:10505"/>
        <dbReference type="Rhea" id="RHEA-COMP:10506"/>
        <dbReference type="ChEBI" id="CHEBI:57288"/>
        <dbReference type="ChEBI" id="CHEBI:57384"/>
        <dbReference type="ChEBI" id="CHEBI:83144"/>
        <dbReference type="ChEBI" id="CHEBI:83145"/>
        <dbReference type="EC" id="2.1.3.15"/>
    </reaction>
</comment>
<evidence type="ECO:0000256" key="7">
    <source>
        <dbReference type="ARBA" id="ARBA00023098"/>
    </source>
</evidence>
<keyword evidence="13" id="KW-1185">Reference proteome</keyword>
<dbReference type="GO" id="GO:2001295">
    <property type="term" value="P:malonyl-CoA biosynthetic process"/>
    <property type="evidence" value="ECO:0007669"/>
    <property type="project" value="UniProtKB-UniRule"/>
</dbReference>
<dbReference type="InterPro" id="IPR011763">
    <property type="entry name" value="COA_CT_C"/>
</dbReference>
<dbReference type="GO" id="GO:0016743">
    <property type="term" value="F:carboxyl- or carbamoyltransferase activity"/>
    <property type="evidence" value="ECO:0007669"/>
    <property type="project" value="UniProtKB-UniRule"/>
</dbReference>
<dbReference type="NCBIfam" id="TIGR00513">
    <property type="entry name" value="accA"/>
    <property type="match status" value="1"/>
</dbReference>
<organism evidence="12 13">
    <name type="scientific">Salinispira pacifica</name>
    <dbReference type="NCBI Taxonomy" id="1307761"/>
    <lineage>
        <taxon>Bacteria</taxon>
        <taxon>Pseudomonadati</taxon>
        <taxon>Spirochaetota</taxon>
        <taxon>Spirochaetia</taxon>
        <taxon>Spirochaetales</taxon>
        <taxon>Spirochaetaceae</taxon>
        <taxon>Salinispira</taxon>
    </lineage>
</organism>
<comment type="subcellular location">
    <subcellularLocation>
        <location evidence="10">Cytoplasm</location>
    </subcellularLocation>
</comment>
<evidence type="ECO:0000256" key="5">
    <source>
        <dbReference type="ARBA" id="ARBA00022832"/>
    </source>
</evidence>
<dbReference type="UniPathway" id="UPA00655">
    <property type="reaction ID" value="UER00711"/>
</dbReference>
<name>V5WG53_9SPIO</name>
<dbReference type="PATRIC" id="fig|1307761.3.peg.1109"/>
<keyword evidence="5 10" id="KW-0276">Fatty acid metabolism</keyword>
<dbReference type="KEGG" id="slr:L21SP2_1114"/>
<dbReference type="STRING" id="1307761.L21SP2_1114"/>
<dbReference type="Pfam" id="PF03255">
    <property type="entry name" value="ACCA"/>
    <property type="match status" value="1"/>
</dbReference>
<dbReference type="PANTHER" id="PTHR42853">
    <property type="entry name" value="ACETYL-COENZYME A CARBOXYLASE CARBOXYL TRANSFERASE SUBUNIT ALPHA"/>
    <property type="match status" value="1"/>
</dbReference>
<dbReference type="Gene3D" id="3.90.226.10">
    <property type="entry name" value="2-enoyl-CoA Hydratase, Chain A, domain 1"/>
    <property type="match status" value="1"/>
</dbReference>
<feature type="domain" description="CoA carboxyltransferase C-terminal" evidence="11">
    <location>
        <begin position="27"/>
        <end position="281"/>
    </location>
</feature>
<dbReference type="Proteomes" id="UP000018680">
    <property type="component" value="Chromosome"/>
</dbReference>
<dbReference type="GO" id="GO:0005524">
    <property type="term" value="F:ATP binding"/>
    <property type="evidence" value="ECO:0007669"/>
    <property type="project" value="UniProtKB-KW"/>
</dbReference>
<dbReference type="EC" id="2.1.3.15" evidence="10"/>
<dbReference type="HOGENOM" id="CLU_015486_0_2_12"/>
<keyword evidence="8 10" id="KW-0275">Fatty acid biosynthesis</keyword>
<dbReference type="GO" id="GO:0003989">
    <property type="term" value="F:acetyl-CoA carboxylase activity"/>
    <property type="evidence" value="ECO:0007669"/>
    <property type="project" value="InterPro"/>
</dbReference>
<keyword evidence="7 10" id="KW-0443">Lipid metabolism</keyword>
<dbReference type="HAMAP" id="MF_00823">
    <property type="entry name" value="AcetylCoA_CT_alpha"/>
    <property type="match status" value="1"/>
</dbReference>